<comment type="caution">
    <text evidence="1">The sequence shown here is derived from an EMBL/GenBank/DDBJ whole genome shotgun (WGS) entry which is preliminary data.</text>
</comment>
<sequence>MVAPSRVLPASGYVLEVDGQFKTEYASKDGAVELKRRRPMLQIRIYDAVRKAREEVRLPLG</sequence>
<accession>A0ABV4GMN2</accession>
<organism evidence="1 2">
    <name type="scientific">Bradyrhizobium yuanmingense</name>
    <dbReference type="NCBI Taxonomy" id="108015"/>
    <lineage>
        <taxon>Bacteria</taxon>
        <taxon>Pseudomonadati</taxon>
        <taxon>Pseudomonadota</taxon>
        <taxon>Alphaproteobacteria</taxon>
        <taxon>Hyphomicrobiales</taxon>
        <taxon>Nitrobacteraceae</taxon>
        <taxon>Bradyrhizobium</taxon>
    </lineage>
</organism>
<evidence type="ECO:0000313" key="2">
    <source>
        <dbReference type="Proteomes" id="UP001565474"/>
    </source>
</evidence>
<name>A0ABV4GMN2_9BRAD</name>
<evidence type="ECO:0000313" key="1">
    <source>
        <dbReference type="EMBL" id="MEY9473204.1"/>
    </source>
</evidence>
<dbReference type="EMBL" id="JBGBZN010000002">
    <property type="protein sequence ID" value="MEY9473204.1"/>
    <property type="molecule type" value="Genomic_DNA"/>
</dbReference>
<keyword evidence="2" id="KW-1185">Reference proteome</keyword>
<protein>
    <recommendedName>
        <fullName evidence="3">Transposase</fullName>
    </recommendedName>
</protein>
<gene>
    <name evidence="1" type="ORF">ABH992_005603</name>
</gene>
<reference evidence="1 2" key="1">
    <citation type="submission" date="2024-07" db="EMBL/GenBank/DDBJ databases">
        <title>Genomic Encyclopedia of Type Strains, Phase V (KMG-V): Genome sequencing to study the core and pangenomes of soil and plant-associated prokaryotes.</title>
        <authorList>
            <person name="Whitman W."/>
        </authorList>
    </citation>
    <scope>NUCLEOTIDE SEQUENCE [LARGE SCALE GENOMIC DNA]</scope>
    <source>
        <strain evidence="1 2">USDA 222</strain>
    </source>
</reference>
<dbReference type="Proteomes" id="UP001565474">
    <property type="component" value="Unassembled WGS sequence"/>
</dbReference>
<proteinExistence type="predicted"/>
<evidence type="ECO:0008006" key="3">
    <source>
        <dbReference type="Google" id="ProtNLM"/>
    </source>
</evidence>